<dbReference type="AlphaFoldDB" id="A0A410MFF2"/>
<gene>
    <name evidence="5" type="ORF">HLI_15050</name>
</gene>
<evidence type="ECO:0000256" key="3">
    <source>
        <dbReference type="SAM" id="SignalP"/>
    </source>
</evidence>
<protein>
    <recommendedName>
        <fullName evidence="4">SLH domain-containing protein</fullName>
    </recommendedName>
</protein>
<dbReference type="Proteomes" id="UP000287756">
    <property type="component" value="Chromosome"/>
</dbReference>
<dbReference type="InterPro" id="IPR001119">
    <property type="entry name" value="SLH_dom"/>
</dbReference>
<feature type="domain" description="SLH" evidence="4">
    <location>
        <begin position="149"/>
        <end position="212"/>
    </location>
</feature>
<dbReference type="KEGG" id="hli:HLI_15050"/>
<organism evidence="5 6">
    <name type="scientific">Halobacillus litoralis</name>
    <dbReference type="NCBI Taxonomy" id="45668"/>
    <lineage>
        <taxon>Bacteria</taxon>
        <taxon>Bacillati</taxon>
        <taxon>Bacillota</taxon>
        <taxon>Bacilli</taxon>
        <taxon>Bacillales</taxon>
        <taxon>Bacillaceae</taxon>
        <taxon>Halobacillus</taxon>
    </lineage>
</organism>
<sequence length="916" mass="98477">MSYQPKSNRKFYATALTTAVVASAVAPVAVSADHVFPDVEDGEYYSDAVQYLADNAVLQGNEEGNFNPEGNIIRASAAEVLMKAQSIVPGGTEDFSDVDEDDWFYNAVRATSPAIFEGNGDGMFVPDRELTRQEAAAIIVRAYDLSGGEDHPFSDVEKGSWAEDDIAVAYENGIIKGNGEGEFMPEDNVTRKDFAVMVYRAMGEPTLDVTVESTTVIDANTLEVTWSNDETTEVSLEEALVNGENEVTFEVDGEEYTVTVNYDAVTPAVEAAETAIAELPEELTLEDAETVEAARALVETVYELDEDAEIEGLETLVTAEETIAALEAEAAAVAEATEAVETAEETLLEEDLADAQELVAELSDSDDKVLLNARLVNVQDQLDSIIEAVNTAEGELETFRALDVKPFENVNEDYITDYVTALDDYVTANGEFETAADIQGVIDAVNKTNLDAELKSDVDAANDAVDSVEAVDFTADNFDQDAFDVLVNEAQAAIDELPSDYKVEEDDDAPLAETLQNDLDEAVELASNYQNVVEPVVDAGNQVDLYNALVENFDNVVEENIGEYDFTDFTTVEEVQYEINFVNASETIDAFEVDADTTQEDIDALKALVPMTGEEDDDGNATPTDAEQELLNAVDAYQTEFDNLTKATEDLTKAVTAAEAALDAYLAAGGDEEDTVYTDVEAELEDAENVDFDSETSLTTATGELTTATGALETATDNMASLNEAVTAAESAQEAYLAAGGEEEDGLYQAVTDALDADPQVEADIESATTDLEVATAELELVSSINDAETAEELATALVNLENDNFNNLTSTQRLEVAEWFMTTVEDQDPAYSDSTVISTDLSDEISNVDGDGYLDLLAGVNGATSITTADEALEALNIEEYEALSAAEQLDAAENVWNNQPEGGYTSISSIVANF</sequence>
<dbReference type="InterPro" id="IPR051465">
    <property type="entry name" value="Cell_Envelope_Struct_Comp"/>
</dbReference>
<keyword evidence="1 3" id="KW-0732">Signal</keyword>
<feature type="signal peptide" evidence="3">
    <location>
        <begin position="1"/>
        <end position="32"/>
    </location>
</feature>
<evidence type="ECO:0000313" key="6">
    <source>
        <dbReference type="Proteomes" id="UP000287756"/>
    </source>
</evidence>
<feature type="coiled-coil region" evidence="2">
    <location>
        <begin position="588"/>
        <end position="647"/>
    </location>
</feature>
<dbReference type="EMBL" id="CP026118">
    <property type="protein sequence ID" value="QAS53420.1"/>
    <property type="molecule type" value="Genomic_DNA"/>
</dbReference>
<accession>A0A410MFF2</accession>
<dbReference type="PANTHER" id="PTHR43308:SF5">
    <property type="entry name" value="S-LAYER PROTEIN _ PEPTIDOGLYCAN ENDO-BETA-N-ACETYLGLUCOSAMINIDASE"/>
    <property type="match status" value="1"/>
</dbReference>
<evidence type="ECO:0000259" key="4">
    <source>
        <dbReference type="PROSITE" id="PS51272"/>
    </source>
</evidence>
<feature type="coiled-coil region" evidence="2">
    <location>
        <begin position="316"/>
        <end position="395"/>
    </location>
</feature>
<dbReference type="Pfam" id="PF00395">
    <property type="entry name" value="SLH"/>
    <property type="match status" value="3"/>
</dbReference>
<feature type="chain" id="PRO_5019329506" description="SLH domain-containing protein" evidence="3">
    <location>
        <begin position="33"/>
        <end position="916"/>
    </location>
</feature>
<evidence type="ECO:0000256" key="1">
    <source>
        <dbReference type="ARBA" id="ARBA00022729"/>
    </source>
</evidence>
<evidence type="ECO:0000256" key="2">
    <source>
        <dbReference type="SAM" id="Coils"/>
    </source>
</evidence>
<name>A0A410MFF2_9BACI</name>
<dbReference type="PROSITE" id="PS51272">
    <property type="entry name" value="SLH"/>
    <property type="match status" value="3"/>
</dbReference>
<feature type="domain" description="SLH" evidence="4">
    <location>
        <begin position="32"/>
        <end position="95"/>
    </location>
</feature>
<evidence type="ECO:0000313" key="5">
    <source>
        <dbReference type="EMBL" id="QAS53420.1"/>
    </source>
</evidence>
<dbReference type="RefSeq" id="WP_128525697.1">
    <property type="nucleotide sequence ID" value="NZ_CANLVY010000001.1"/>
</dbReference>
<reference evidence="5 6" key="1">
    <citation type="submission" date="2018-01" db="EMBL/GenBank/DDBJ databases">
        <title>The whole genome sequencing and assembly of Halobacillus litoralis ERB031 strain.</title>
        <authorList>
            <person name="Lee S.-J."/>
            <person name="Park M.-K."/>
            <person name="Kim J.-Y."/>
            <person name="Lee Y.-J."/>
            <person name="Yi H."/>
            <person name="Bahn Y.-S."/>
            <person name="Kim J.F."/>
            <person name="Lee D.-W."/>
        </authorList>
    </citation>
    <scope>NUCLEOTIDE SEQUENCE [LARGE SCALE GENOMIC DNA]</scope>
    <source>
        <strain evidence="5 6">ERB 031</strain>
    </source>
</reference>
<dbReference type="PANTHER" id="PTHR43308">
    <property type="entry name" value="OUTER MEMBRANE PROTEIN ALPHA-RELATED"/>
    <property type="match status" value="1"/>
</dbReference>
<proteinExistence type="predicted"/>
<keyword evidence="2" id="KW-0175">Coiled coil</keyword>
<feature type="domain" description="SLH" evidence="4">
    <location>
        <begin position="96"/>
        <end position="148"/>
    </location>
</feature>
<dbReference type="OrthoDB" id="2440872at2"/>